<evidence type="ECO:0000313" key="3">
    <source>
        <dbReference type="WBParaSite" id="NBR_0000035301-mRNA-1"/>
    </source>
</evidence>
<sequence length="66" mass="7396">MAFLLADFSSRVAPHLGFGENVIDGDLCEQFGLMDTAAQREVIEGLDRTTSEISKKLEDIRTRYAF</sequence>
<proteinExistence type="predicted"/>
<dbReference type="AlphaFoldDB" id="A0A0N4XCZ6"/>
<dbReference type="WBParaSite" id="NBR_0000035301-mRNA-1">
    <property type="protein sequence ID" value="NBR_0000035301-mRNA-1"/>
    <property type="gene ID" value="NBR_0000035301"/>
</dbReference>
<keyword evidence="2" id="KW-1185">Reference proteome</keyword>
<dbReference type="STRING" id="27835.A0A0N4XCZ6"/>
<dbReference type="Proteomes" id="UP000271162">
    <property type="component" value="Unassembled WGS sequence"/>
</dbReference>
<evidence type="ECO:0000313" key="1">
    <source>
        <dbReference type="EMBL" id="VDL62871.1"/>
    </source>
</evidence>
<organism evidence="3">
    <name type="scientific">Nippostrongylus brasiliensis</name>
    <name type="common">Rat hookworm</name>
    <dbReference type="NCBI Taxonomy" id="27835"/>
    <lineage>
        <taxon>Eukaryota</taxon>
        <taxon>Metazoa</taxon>
        <taxon>Ecdysozoa</taxon>
        <taxon>Nematoda</taxon>
        <taxon>Chromadorea</taxon>
        <taxon>Rhabditida</taxon>
        <taxon>Rhabditina</taxon>
        <taxon>Rhabditomorpha</taxon>
        <taxon>Strongyloidea</taxon>
        <taxon>Heligmosomidae</taxon>
        <taxon>Nippostrongylus</taxon>
    </lineage>
</organism>
<protein>
    <submittedName>
        <fullName evidence="3">Malate dehydrogenase</fullName>
    </submittedName>
</protein>
<dbReference type="EMBL" id="UYSL01000130">
    <property type="protein sequence ID" value="VDL62871.1"/>
    <property type="molecule type" value="Genomic_DNA"/>
</dbReference>
<evidence type="ECO:0000313" key="2">
    <source>
        <dbReference type="Proteomes" id="UP000271162"/>
    </source>
</evidence>
<gene>
    <name evidence="1" type="ORF">NBR_LOCUS354</name>
</gene>
<name>A0A0N4XCZ6_NIPBR</name>
<reference evidence="1 2" key="2">
    <citation type="submission" date="2018-11" db="EMBL/GenBank/DDBJ databases">
        <authorList>
            <consortium name="Pathogen Informatics"/>
        </authorList>
    </citation>
    <scope>NUCLEOTIDE SEQUENCE [LARGE SCALE GENOMIC DNA]</scope>
</reference>
<accession>A0A0N4XCZ6</accession>
<reference evidence="3" key="1">
    <citation type="submission" date="2017-02" db="UniProtKB">
        <authorList>
            <consortium name="WormBaseParasite"/>
        </authorList>
    </citation>
    <scope>IDENTIFICATION</scope>
</reference>